<organism evidence="2 3">
    <name type="scientific">Neptunitalea chrysea</name>
    <dbReference type="NCBI Taxonomy" id="1647581"/>
    <lineage>
        <taxon>Bacteria</taxon>
        <taxon>Pseudomonadati</taxon>
        <taxon>Bacteroidota</taxon>
        <taxon>Flavobacteriia</taxon>
        <taxon>Flavobacteriales</taxon>
        <taxon>Flavobacteriaceae</taxon>
        <taxon>Neptunitalea</taxon>
    </lineage>
</organism>
<name>A0A9W6B638_9FLAO</name>
<evidence type="ECO:0000313" key="3">
    <source>
        <dbReference type="Proteomes" id="UP001143545"/>
    </source>
</evidence>
<evidence type="ECO:0000313" key="2">
    <source>
        <dbReference type="EMBL" id="GLB53521.1"/>
    </source>
</evidence>
<dbReference type="EMBL" id="BRVP01000018">
    <property type="protein sequence ID" value="GLB53521.1"/>
    <property type="molecule type" value="Genomic_DNA"/>
</dbReference>
<feature type="transmembrane region" description="Helical" evidence="1">
    <location>
        <begin position="146"/>
        <end position="167"/>
    </location>
</feature>
<proteinExistence type="predicted"/>
<dbReference type="RefSeq" id="WP_281755535.1">
    <property type="nucleotide sequence ID" value="NZ_BRVP01000018.1"/>
</dbReference>
<protein>
    <submittedName>
        <fullName evidence="2">Rod shape-determining protein MreD</fullName>
    </submittedName>
</protein>
<feature type="transmembrane region" description="Helical" evidence="1">
    <location>
        <begin position="56"/>
        <end position="88"/>
    </location>
</feature>
<keyword evidence="3" id="KW-1185">Reference proteome</keyword>
<keyword evidence="1" id="KW-1133">Transmembrane helix</keyword>
<keyword evidence="1" id="KW-0812">Transmembrane</keyword>
<sequence>MNNAVVTLTIRFLVLVLFQVALLNHMTVHILGDTNPYLYILFIIWYPITDSDDRLIFIFLSFLIGLSIDLFSDSGGIHAASSVLIGYLRKPYMRLSFGVGYEQQAQKLSQSSYAQRFIYLSLMIVTHHLTMYSLESFSFASMGYVLQKTLLTSLFTLILVLLTISIFSKKQ</sequence>
<gene>
    <name evidence="2" type="primary">mreD</name>
    <name evidence="2" type="ORF">NBRC110019_25620</name>
</gene>
<comment type="caution">
    <text evidence="2">The sequence shown here is derived from an EMBL/GenBank/DDBJ whole genome shotgun (WGS) entry which is preliminary data.</text>
</comment>
<dbReference type="AlphaFoldDB" id="A0A9W6B638"/>
<dbReference type="Proteomes" id="UP001143545">
    <property type="component" value="Unassembled WGS sequence"/>
</dbReference>
<reference evidence="2" key="1">
    <citation type="submission" date="2022-07" db="EMBL/GenBank/DDBJ databases">
        <title>Taxonomy of Novel Oxalotrophic and Methylotrophic Bacteria.</title>
        <authorList>
            <person name="Sahin N."/>
            <person name="Tani A."/>
        </authorList>
    </citation>
    <scope>NUCLEOTIDE SEQUENCE</scope>
    <source>
        <strain evidence="2">AM327</strain>
    </source>
</reference>
<keyword evidence="1" id="KW-0472">Membrane</keyword>
<feature type="transmembrane region" description="Helical" evidence="1">
    <location>
        <begin position="117"/>
        <end position="134"/>
    </location>
</feature>
<accession>A0A9W6B638</accession>
<evidence type="ECO:0000256" key="1">
    <source>
        <dbReference type="SAM" id="Phobius"/>
    </source>
</evidence>